<dbReference type="EMBL" id="AP009085">
    <property type="protein sequence ID" value="BAI39798.1"/>
    <property type="molecule type" value="Genomic_DNA"/>
</dbReference>
<feature type="compositionally biased region" description="Basic and acidic residues" evidence="1">
    <location>
        <begin position="152"/>
        <end position="169"/>
    </location>
</feature>
<dbReference type="EMBL" id="AP009092">
    <property type="protein sequence ID" value="BAI39923.1"/>
    <property type="molecule type" value="Genomic_DNA"/>
</dbReference>
<protein>
    <submittedName>
        <fullName evidence="2">Uncharacterized protein K0098B12.45</fullName>
    </submittedName>
    <submittedName>
        <fullName evidence="3">Uncharacterized protein K0253H11.4</fullName>
    </submittedName>
</protein>
<dbReference type="AlphaFoldDB" id="C8TF76"/>
<evidence type="ECO:0000313" key="2">
    <source>
        <dbReference type="EMBL" id="BAI39798.1"/>
    </source>
</evidence>
<accession>C8TF76</accession>
<feature type="compositionally biased region" description="Basic residues" evidence="1">
    <location>
        <begin position="16"/>
        <end position="27"/>
    </location>
</feature>
<feature type="compositionally biased region" description="Basic residues" evidence="1">
    <location>
        <begin position="177"/>
        <end position="186"/>
    </location>
</feature>
<name>C8TF76_ORYSI</name>
<feature type="region of interest" description="Disordered" evidence="1">
    <location>
        <begin position="1"/>
        <end position="186"/>
    </location>
</feature>
<sequence length="186" mass="19360">MASGGGARGHDGDWRRGRRRRPARWRQRGPALEGSERGNEGAGGLTGVRPARQRRGSAVASGDRRWLKGGGGGCDGTGVIESTRERGRKWKNGEEDAGRLFMGKGGADVAGKAPDFTGDVGGEDVGGDLGTGRGVGRGRKEEGPTGGAHLSAPEREGGRKDFGEGREEQAGGPKGGKERKGKKKNF</sequence>
<gene>
    <name evidence="2" type="primary">K0098B12.45</name>
    <name evidence="3" type="synonym">K0253H11.4</name>
</gene>
<evidence type="ECO:0000256" key="1">
    <source>
        <dbReference type="SAM" id="MobiDB-lite"/>
    </source>
</evidence>
<evidence type="ECO:0000313" key="3">
    <source>
        <dbReference type="EMBL" id="BAI39923.1"/>
    </source>
</evidence>
<organism evidence="2">
    <name type="scientific">Oryza sativa subsp. indica</name>
    <name type="common">Rice</name>
    <dbReference type="NCBI Taxonomy" id="39946"/>
    <lineage>
        <taxon>Eukaryota</taxon>
        <taxon>Viridiplantae</taxon>
        <taxon>Streptophyta</taxon>
        <taxon>Embryophyta</taxon>
        <taxon>Tracheophyta</taxon>
        <taxon>Spermatophyta</taxon>
        <taxon>Magnoliopsida</taxon>
        <taxon>Liliopsida</taxon>
        <taxon>Poales</taxon>
        <taxon>Poaceae</taxon>
        <taxon>BOP clade</taxon>
        <taxon>Oryzoideae</taxon>
        <taxon>Oryzeae</taxon>
        <taxon>Oryzinae</taxon>
        <taxon>Oryza</taxon>
        <taxon>Oryza sativa</taxon>
    </lineage>
</organism>
<proteinExistence type="predicted"/>
<reference evidence="2" key="1">
    <citation type="journal article" date="2009" name="Plant J.">
        <title>Comparative analysis of complete orthologous centromeres from two subspecies of rice reveals rapid variation of centromere organization and structure.</title>
        <authorList>
            <person name="Wu J."/>
            <person name="Fujisawa M."/>
            <person name="Tian Z."/>
            <person name="Yamagata H."/>
            <person name="Kamiya K."/>
            <person name="Shibata M."/>
            <person name="Hosokawa S."/>
            <person name="Ito Y."/>
            <person name="Hamada M."/>
            <person name="Katagiri S."/>
            <person name="Kurita K."/>
            <person name="Yamamoto M."/>
            <person name="Kikuta A."/>
            <person name="Machita K."/>
            <person name="Karasawa W."/>
            <person name="Kanamori H."/>
            <person name="Namiki N."/>
            <person name="Mizuno H."/>
            <person name="Ma J."/>
            <person name="Sasaki T."/>
            <person name="Matsumoto T."/>
        </authorList>
    </citation>
    <scope>NUCLEOTIDE SEQUENCE</scope>
</reference>